<comment type="caution">
    <text evidence="1">The sequence shown here is derived from an EMBL/GenBank/DDBJ whole genome shotgun (WGS) entry which is preliminary data.</text>
</comment>
<protein>
    <recommendedName>
        <fullName evidence="3">Phage protein</fullName>
    </recommendedName>
</protein>
<dbReference type="Proteomes" id="UP000030487">
    <property type="component" value="Unassembled WGS sequence"/>
</dbReference>
<proteinExistence type="predicted"/>
<evidence type="ECO:0000313" key="2">
    <source>
        <dbReference type="Proteomes" id="UP000030487"/>
    </source>
</evidence>
<dbReference type="EMBL" id="JPVR01000055">
    <property type="protein sequence ID" value="KGR88839.1"/>
    <property type="molecule type" value="Genomic_DNA"/>
</dbReference>
<keyword evidence="2" id="KW-1185">Reference proteome</keyword>
<evidence type="ECO:0000313" key="1">
    <source>
        <dbReference type="EMBL" id="KGR88839.1"/>
    </source>
</evidence>
<reference evidence="1 2" key="1">
    <citation type="submission" date="2014-02" db="EMBL/GenBank/DDBJ databases">
        <title>Draft genome sequence of Lysinibacillus boronitolerans NBRC 103108.</title>
        <authorList>
            <person name="Zhang F."/>
            <person name="Wang G."/>
            <person name="Zhang L."/>
        </authorList>
    </citation>
    <scope>NUCLEOTIDE SEQUENCE [LARGE SCALE GENOMIC DNA]</scope>
    <source>
        <strain evidence="1 2">NBRC 103108</strain>
    </source>
</reference>
<sequence length="245" mass="28407">MTLENAIKSVLEQKLADGSVEKIVGEKVEQGIQAALNDLFGSYGDITKVIEKKLKEVMVPQIENHDFSRYLVKLDAVLTELSNVTAKQNKKLLDNFTILMNETPDKIKASEIFERWMKFSADDIEIEGLEVDYDDRPTYESVEVSLSFEQVEGRSWSSFENGQLIFECEHDEQLNFIVPLQRWKKLDDYWTITDLQNVDITSIKNISEFEAFIRSLKQNYTKIYVDTEYETDYLEPTAEPEASWS</sequence>
<evidence type="ECO:0008006" key="3">
    <source>
        <dbReference type="Google" id="ProtNLM"/>
    </source>
</evidence>
<organism evidence="1 2">
    <name type="scientific">Lysinibacillus boronitolerans JCM 21713 = 10a = NBRC 103108</name>
    <dbReference type="NCBI Taxonomy" id="1294264"/>
    <lineage>
        <taxon>Bacteria</taxon>
        <taxon>Bacillati</taxon>
        <taxon>Bacillota</taxon>
        <taxon>Bacilli</taxon>
        <taxon>Bacillales</taxon>
        <taxon>Bacillaceae</taxon>
        <taxon>Lysinibacillus</taxon>
    </lineage>
</organism>
<accession>A0ABR4Y439</accession>
<name>A0ABR4Y439_9BACI</name>
<dbReference type="RefSeq" id="WP_036075484.1">
    <property type="nucleotide sequence ID" value="NZ_AVCW01000027.1"/>
</dbReference>
<gene>
    <name evidence="1" type="ORF">CD31_02320</name>
</gene>